<reference evidence="1 2" key="1">
    <citation type="submission" date="2020-07" db="EMBL/GenBank/DDBJ databases">
        <title>Endozoicomonas sp. nov., isolated from sediment.</title>
        <authorList>
            <person name="Gu T."/>
        </authorList>
    </citation>
    <scope>NUCLEOTIDE SEQUENCE [LARGE SCALE GENOMIC DNA]</scope>
    <source>
        <strain evidence="1 2">SM1973</strain>
    </source>
</reference>
<evidence type="ECO:0000313" key="1">
    <source>
        <dbReference type="EMBL" id="NYZ68574.1"/>
    </source>
</evidence>
<proteinExistence type="predicted"/>
<gene>
    <name evidence="1" type="ORF">H0A36_21395</name>
</gene>
<sequence>MKKVVGLGIVAIAVAGAPYLTGTLAEKHFKAEMEHLQSSSTLQSVPFDLKIDVDYQRGWFTSTAVNTVTVKLADQEPFTFQVNNHISHGPILLKGPNTFGLAAIDSKVPFSEEQQAGIAKIWKDNKNPIQVQSHIGFTGNSTIEASVAGFTLDKIEGKPSDSVAFQPAQITLSLSNNMTQLVADFNWDGLQISSSDMNMFIGKVTGHSKKQLLLEDLWLGDDEIQLSAFTINSNKSASSPLGKAPSNITFEGLTVTAHSEADSNKMIKADTTLAAQKVVAENKPVANDIKLTIALENLPAEAVQSITKKLTDFQKQAMQSGTDQPTPMPDFAAMQDDLNKILAAGPVIKIPTLQANTEQGKIEADLEATIKAENAAMLQNPLLLMGAVQASANVSVPAKLIENTPLAAQVPIFVSQGYIINENDQLKSAIKFQQGQLTINGKPMQ</sequence>
<dbReference type="AlphaFoldDB" id="A0A853IEV8"/>
<protein>
    <submittedName>
        <fullName evidence="1">YdgA family protein</fullName>
    </submittedName>
</protein>
<evidence type="ECO:0000313" key="2">
    <source>
        <dbReference type="Proteomes" id="UP000569732"/>
    </source>
</evidence>
<dbReference type="RefSeq" id="WP_180570579.1">
    <property type="nucleotide sequence ID" value="NZ_JACCKB010000045.1"/>
</dbReference>
<organism evidence="1 2">
    <name type="scientific">Spartinivicinus marinus</name>
    <dbReference type="NCBI Taxonomy" id="2994442"/>
    <lineage>
        <taxon>Bacteria</taxon>
        <taxon>Pseudomonadati</taxon>
        <taxon>Pseudomonadota</taxon>
        <taxon>Gammaproteobacteria</taxon>
        <taxon>Oceanospirillales</taxon>
        <taxon>Zooshikellaceae</taxon>
        <taxon>Spartinivicinus</taxon>
    </lineage>
</organism>
<comment type="caution">
    <text evidence="1">The sequence shown here is derived from an EMBL/GenBank/DDBJ whole genome shotgun (WGS) entry which is preliminary data.</text>
</comment>
<dbReference type="EMBL" id="JACCKB010000045">
    <property type="protein sequence ID" value="NYZ68574.1"/>
    <property type="molecule type" value="Genomic_DNA"/>
</dbReference>
<dbReference type="InterPro" id="IPR010352">
    <property type="entry name" value="DUF945"/>
</dbReference>
<keyword evidence="2" id="KW-1185">Reference proteome</keyword>
<dbReference type="Proteomes" id="UP000569732">
    <property type="component" value="Unassembled WGS sequence"/>
</dbReference>
<dbReference type="Pfam" id="PF06097">
    <property type="entry name" value="DUF945"/>
    <property type="match status" value="1"/>
</dbReference>
<name>A0A853IEV8_9GAMM</name>
<accession>A0A853IEV8</accession>